<feature type="domain" description="Cytochrome c" evidence="6">
    <location>
        <begin position="95"/>
        <end position="183"/>
    </location>
</feature>
<name>A0A9W6CKX6_XANFL</name>
<keyword evidence="10" id="KW-1185">Reference proteome</keyword>
<keyword evidence="3 4" id="KW-0408">Iron</keyword>
<evidence type="ECO:0000313" key="9">
    <source>
        <dbReference type="Proteomes" id="UP001144397"/>
    </source>
</evidence>
<reference evidence="8 10" key="2">
    <citation type="submission" date="2023-07" db="EMBL/GenBank/DDBJ databases">
        <title>Genomic Encyclopedia of Type Strains, Phase IV (KMG-IV): sequencing the most valuable type-strain genomes for metagenomic binning, comparative biology and taxonomic classification.</title>
        <authorList>
            <person name="Goeker M."/>
        </authorList>
    </citation>
    <scope>NUCLEOTIDE SEQUENCE [LARGE SCALE GENOMIC DNA]</scope>
    <source>
        <strain evidence="8 10">DSM 338</strain>
    </source>
</reference>
<dbReference type="InterPro" id="IPR009056">
    <property type="entry name" value="Cyt_c-like_dom"/>
</dbReference>
<organism evidence="7 9">
    <name type="scientific">Xanthobacter flavus</name>
    <dbReference type="NCBI Taxonomy" id="281"/>
    <lineage>
        <taxon>Bacteria</taxon>
        <taxon>Pseudomonadati</taxon>
        <taxon>Pseudomonadota</taxon>
        <taxon>Alphaproteobacteria</taxon>
        <taxon>Hyphomicrobiales</taxon>
        <taxon>Xanthobacteraceae</taxon>
        <taxon>Xanthobacter</taxon>
    </lineage>
</organism>
<comment type="caution">
    <text evidence="7">The sequence shown here is derived from an EMBL/GenBank/DDBJ whole genome shotgun (WGS) entry which is preliminary data.</text>
</comment>
<evidence type="ECO:0000256" key="4">
    <source>
        <dbReference type="PROSITE-ProRule" id="PRU00433"/>
    </source>
</evidence>
<dbReference type="Proteomes" id="UP001245370">
    <property type="component" value="Unassembled WGS sequence"/>
</dbReference>
<evidence type="ECO:0000256" key="5">
    <source>
        <dbReference type="SAM" id="SignalP"/>
    </source>
</evidence>
<accession>A0A9W6CKX6</accession>
<reference evidence="7" key="1">
    <citation type="submission" date="2022-12" db="EMBL/GenBank/DDBJ databases">
        <title>Reference genome sequencing for broad-spectrum identification of bacterial and archaeal isolates by mass spectrometry.</title>
        <authorList>
            <person name="Sekiguchi Y."/>
            <person name="Tourlousse D.M."/>
        </authorList>
    </citation>
    <scope>NUCLEOTIDE SEQUENCE</scope>
    <source>
        <strain evidence="7">301</strain>
    </source>
</reference>
<dbReference type="Gene3D" id="1.10.760.10">
    <property type="entry name" value="Cytochrome c-like domain"/>
    <property type="match status" value="1"/>
</dbReference>
<dbReference type="EMBL" id="JAVDPY010000009">
    <property type="protein sequence ID" value="MDR6335824.1"/>
    <property type="molecule type" value="Genomic_DNA"/>
</dbReference>
<dbReference type="AlphaFoldDB" id="A0A9W6CKX6"/>
<evidence type="ECO:0000313" key="10">
    <source>
        <dbReference type="Proteomes" id="UP001245370"/>
    </source>
</evidence>
<gene>
    <name evidence="8" type="ORF">GGQ86_004322</name>
    <name evidence="7" type="ORF">XFLAVUS301_39870</name>
</gene>
<feature type="chain" id="PRO_5040917736" evidence="5">
    <location>
        <begin position="27"/>
        <end position="257"/>
    </location>
</feature>
<dbReference type="GeneID" id="95764761"/>
<dbReference type="EMBL" id="BSDO01000007">
    <property type="protein sequence ID" value="GLI24313.1"/>
    <property type="molecule type" value="Genomic_DNA"/>
</dbReference>
<dbReference type="InterPro" id="IPR036909">
    <property type="entry name" value="Cyt_c-like_dom_sf"/>
</dbReference>
<dbReference type="Pfam" id="PF00034">
    <property type="entry name" value="Cytochrom_C"/>
    <property type="match status" value="1"/>
</dbReference>
<feature type="signal peptide" evidence="5">
    <location>
        <begin position="1"/>
        <end position="26"/>
    </location>
</feature>
<dbReference type="PROSITE" id="PS51007">
    <property type="entry name" value="CYTC"/>
    <property type="match status" value="1"/>
</dbReference>
<dbReference type="GO" id="GO:0020037">
    <property type="term" value="F:heme binding"/>
    <property type="evidence" value="ECO:0007669"/>
    <property type="project" value="InterPro"/>
</dbReference>
<dbReference type="SUPFAM" id="SSF46626">
    <property type="entry name" value="Cytochrome c"/>
    <property type="match status" value="1"/>
</dbReference>
<keyword evidence="2 4" id="KW-0479">Metal-binding</keyword>
<dbReference type="InterPro" id="IPR051459">
    <property type="entry name" value="Cytochrome_c-type_DH"/>
</dbReference>
<proteinExistence type="predicted"/>
<protein>
    <submittedName>
        <fullName evidence="8">Cytochrome c</fullName>
    </submittedName>
</protein>
<dbReference type="RefSeq" id="WP_281809105.1">
    <property type="nucleotide sequence ID" value="NZ_BSDO01000007.1"/>
</dbReference>
<sequence length="257" mass="27503">MWKSAETLLASALLAGALTVSGMAVADPQPGKPAAKSEKDKTDKARQAVNVAAPAATAPAAAKAISLGRPALQEEIAAWNIDVRADGEGLPPGKGSVKEGEELFLQNCAQCHGEFGEGAGRWPVLAGGRGTLKSERPEKTIGSFWPYASTVYDYVHRAMPFGSNLSLTPDQTYAIVAYLLNLNDLVAEDFVLSKDNFPKVDLPNEANFYDDDRETSEKAFWKKNPCMKDCSGEVHVTARAQILNVTPDGDPPKGNLE</sequence>
<keyword evidence="5" id="KW-0732">Signal</keyword>
<evidence type="ECO:0000256" key="2">
    <source>
        <dbReference type="ARBA" id="ARBA00022723"/>
    </source>
</evidence>
<evidence type="ECO:0000313" key="7">
    <source>
        <dbReference type="EMBL" id="GLI24313.1"/>
    </source>
</evidence>
<evidence type="ECO:0000259" key="6">
    <source>
        <dbReference type="PROSITE" id="PS51007"/>
    </source>
</evidence>
<evidence type="ECO:0000256" key="1">
    <source>
        <dbReference type="ARBA" id="ARBA00022617"/>
    </source>
</evidence>
<dbReference type="PANTHER" id="PTHR35008">
    <property type="entry name" value="BLL4482 PROTEIN-RELATED"/>
    <property type="match status" value="1"/>
</dbReference>
<dbReference type="PANTHER" id="PTHR35008:SF8">
    <property type="entry name" value="ALCOHOL DEHYDROGENASE CYTOCHROME C SUBUNIT"/>
    <property type="match status" value="1"/>
</dbReference>
<keyword evidence="1 4" id="KW-0349">Heme</keyword>
<evidence type="ECO:0000313" key="8">
    <source>
        <dbReference type="EMBL" id="MDR6335824.1"/>
    </source>
</evidence>
<evidence type="ECO:0000256" key="3">
    <source>
        <dbReference type="ARBA" id="ARBA00023004"/>
    </source>
</evidence>
<dbReference type="Proteomes" id="UP001144397">
    <property type="component" value="Unassembled WGS sequence"/>
</dbReference>
<dbReference type="GO" id="GO:0046872">
    <property type="term" value="F:metal ion binding"/>
    <property type="evidence" value="ECO:0007669"/>
    <property type="project" value="UniProtKB-KW"/>
</dbReference>
<dbReference type="GO" id="GO:0009055">
    <property type="term" value="F:electron transfer activity"/>
    <property type="evidence" value="ECO:0007669"/>
    <property type="project" value="InterPro"/>
</dbReference>